<keyword evidence="2 4" id="KW-0560">Oxidoreductase</keyword>
<dbReference type="RefSeq" id="WP_083598213.1">
    <property type="nucleotide sequence ID" value="NZ_FOVH01000013.1"/>
</dbReference>
<dbReference type="eggNOG" id="COG1012">
    <property type="taxonomic scope" value="Bacteria"/>
</dbReference>
<dbReference type="InterPro" id="IPR016163">
    <property type="entry name" value="Ald_DH_C"/>
</dbReference>
<dbReference type="GO" id="GO:0004777">
    <property type="term" value="F:succinate-semialdehyde dehydrogenase (NAD+) activity"/>
    <property type="evidence" value="ECO:0007669"/>
    <property type="project" value="TreeGrafter"/>
</dbReference>
<dbReference type="GO" id="GO:0009450">
    <property type="term" value="P:gamma-aminobutyric acid catabolic process"/>
    <property type="evidence" value="ECO:0007669"/>
    <property type="project" value="TreeGrafter"/>
</dbReference>
<dbReference type="CDD" id="cd07103">
    <property type="entry name" value="ALDH_F5_SSADH_GabD"/>
    <property type="match status" value="1"/>
</dbReference>
<feature type="active site" evidence="3">
    <location>
        <position position="267"/>
    </location>
</feature>
<dbReference type="Pfam" id="PF00171">
    <property type="entry name" value="Aldedh"/>
    <property type="match status" value="1"/>
</dbReference>
<evidence type="ECO:0000313" key="6">
    <source>
        <dbReference type="EMBL" id="SFP36519.1"/>
    </source>
</evidence>
<dbReference type="InParanoid" id="A0A1I5PR92"/>
<dbReference type="FunFam" id="3.40.605.10:FF:000007">
    <property type="entry name" value="NAD/NADP-dependent betaine aldehyde dehydrogenase"/>
    <property type="match status" value="1"/>
</dbReference>
<dbReference type="AlphaFoldDB" id="A0A1I5PR92"/>
<gene>
    <name evidence="6" type="ORF">SAMN04489713_113223</name>
</gene>
<dbReference type="FunFam" id="3.40.309.10:FF:000004">
    <property type="entry name" value="Succinate-semialdehyde dehydrogenase I"/>
    <property type="match status" value="1"/>
</dbReference>
<dbReference type="InterPro" id="IPR015590">
    <property type="entry name" value="Aldehyde_DH_dom"/>
</dbReference>
<evidence type="ECO:0000256" key="4">
    <source>
        <dbReference type="RuleBase" id="RU003345"/>
    </source>
</evidence>
<dbReference type="Gene3D" id="3.40.309.10">
    <property type="entry name" value="Aldehyde Dehydrogenase, Chain A, domain 2"/>
    <property type="match status" value="1"/>
</dbReference>
<dbReference type="InterPro" id="IPR016160">
    <property type="entry name" value="Ald_DH_CS_CYS"/>
</dbReference>
<dbReference type="InterPro" id="IPR016162">
    <property type="entry name" value="Ald_DH_N"/>
</dbReference>
<dbReference type="STRING" id="1993.SAMN04489713_113223"/>
<evidence type="ECO:0000256" key="2">
    <source>
        <dbReference type="ARBA" id="ARBA00023002"/>
    </source>
</evidence>
<dbReference type="EMBL" id="FOVH01000013">
    <property type="protein sequence ID" value="SFP36519.1"/>
    <property type="molecule type" value="Genomic_DNA"/>
</dbReference>
<keyword evidence="7" id="KW-1185">Reference proteome</keyword>
<protein>
    <submittedName>
        <fullName evidence="6">Succinate-semialdehyde dehydrogenase / glutarate-semialdehyde dehydrogenase</fullName>
    </submittedName>
</protein>
<proteinExistence type="inferred from homology"/>
<accession>A0A1I5PR92</accession>
<evidence type="ECO:0000256" key="1">
    <source>
        <dbReference type="ARBA" id="ARBA00009986"/>
    </source>
</evidence>
<dbReference type="PROSITE" id="PS00070">
    <property type="entry name" value="ALDEHYDE_DEHYDR_CYS"/>
    <property type="match status" value="1"/>
</dbReference>
<dbReference type="PANTHER" id="PTHR43353:SF5">
    <property type="entry name" value="SUCCINATE-SEMIALDEHYDE DEHYDROGENASE, MITOCHONDRIAL"/>
    <property type="match status" value="1"/>
</dbReference>
<name>A0A1I5PR92_9ACTN</name>
<organism evidence="6 7">
    <name type="scientific">Actinomadura madurae</name>
    <dbReference type="NCBI Taxonomy" id="1993"/>
    <lineage>
        <taxon>Bacteria</taxon>
        <taxon>Bacillati</taxon>
        <taxon>Actinomycetota</taxon>
        <taxon>Actinomycetes</taxon>
        <taxon>Streptosporangiales</taxon>
        <taxon>Thermomonosporaceae</taxon>
        <taxon>Actinomadura</taxon>
    </lineage>
</organism>
<dbReference type="InterPro" id="IPR016161">
    <property type="entry name" value="Ald_DH/histidinol_DH"/>
</dbReference>
<dbReference type="InterPro" id="IPR029510">
    <property type="entry name" value="Ald_DH_CS_GLU"/>
</dbReference>
<reference evidence="6 7" key="1">
    <citation type="submission" date="2016-10" db="EMBL/GenBank/DDBJ databases">
        <authorList>
            <person name="de Groot N.N."/>
        </authorList>
    </citation>
    <scope>NUCLEOTIDE SEQUENCE [LARGE SCALE GENOMIC DNA]</scope>
    <source>
        <strain evidence="6 7">DSM 43067</strain>
    </source>
</reference>
<sequence length="494" mass="51655">MSEQIDVFGLLQAVGGGTRAATALRLGDGWEKPASGEVLAVIDPATGRELGTVADATPDDARAALDVGAAVAGSWAATAPRFRAEVLRRTYEIMLAEREPLARLITAENGKSLAEARAEIDYSAEFFRWYSSQVTTLDGEFRPAPSGDNHILVSRHPIGPSVLVTPWNFPSAMAARKLAPAIGAGCTAVLKPAPETPFSAIALAAVLERAGLPPGVVTVVTTSDAPGVVGALLDDPRVRKLSFTGSTATGQTLLRAAAAGVISCSMELGGNAPFLVFPSADLDAAVKNAMVAKLRNSGQSCTAANRFYVHESVVEEFTSRLSTALADVTVGNGFQPTVEMGPLINEAAHEKVTSIVDRAIDQGARTTIERRSLPEHGFFYAPTLLSGVSPEADILRVEIFGPVAPVVSFSDTDEAVRLANDSDMGLVSFVQSGDLGEALSVAERLECGMVGINRGVVSDPAAPFGGSKHSGLGREGGFHGLDEYLEPKYIAASW</sequence>
<dbReference type="InterPro" id="IPR050740">
    <property type="entry name" value="Aldehyde_DH_Superfamily"/>
</dbReference>
<dbReference type="PROSITE" id="PS00687">
    <property type="entry name" value="ALDEHYDE_DEHYDR_GLU"/>
    <property type="match status" value="1"/>
</dbReference>
<feature type="domain" description="Aldehyde dehydrogenase" evidence="5">
    <location>
        <begin position="30"/>
        <end position="489"/>
    </location>
</feature>
<evidence type="ECO:0000259" key="5">
    <source>
        <dbReference type="Pfam" id="PF00171"/>
    </source>
</evidence>
<dbReference type="Gene3D" id="3.40.605.10">
    <property type="entry name" value="Aldehyde Dehydrogenase, Chain A, domain 1"/>
    <property type="match status" value="1"/>
</dbReference>
<dbReference type="Proteomes" id="UP000183413">
    <property type="component" value="Unassembled WGS sequence"/>
</dbReference>
<dbReference type="PANTHER" id="PTHR43353">
    <property type="entry name" value="SUCCINATE-SEMIALDEHYDE DEHYDROGENASE, MITOCHONDRIAL"/>
    <property type="match status" value="1"/>
</dbReference>
<evidence type="ECO:0000313" key="7">
    <source>
        <dbReference type="Proteomes" id="UP000183413"/>
    </source>
</evidence>
<evidence type="ECO:0000256" key="3">
    <source>
        <dbReference type="PROSITE-ProRule" id="PRU10007"/>
    </source>
</evidence>
<comment type="similarity">
    <text evidence="1 4">Belongs to the aldehyde dehydrogenase family.</text>
</comment>
<dbReference type="SUPFAM" id="SSF53720">
    <property type="entry name" value="ALDH-like"/>
    <property type="match status" value="1"/>
</dbReference>